<feature type="transmembrane region" description="Helical" evidence="5">
    <location>
        <begin position="195"/>
        <end position="217"/>
    </location>
</feature>
<feature type="transmembrane region" description="Helical" evidence="5">
    <location>
        <begin position="154"/>
        <end position="174"/>
    </location>
</feature>
<feature type="transmembrane region" description="Helical" evidence="5">
    <location>
        <begin position="87"/>
        <end position="108"/>
    </location>
</feature>
<protein>
    <recommendedName>
        <fullName evidence="6">O-antigen ligase-related domain-containing protein</fullName>
    </recommendedName>
</protein>
<feature type="transmembrane region" description="Helical" evidence="5">
    <location>
        <begin position="34"/>
        <end position="51"/>
    </location>
</feature>
<dbReference type="InterPro" id="IPR007016">
    <property type="entry name" value="O-antigen_ligase-rel_domated"/>
</dbReference>
<feature type="transmembrane region" description="Helical" evidence="5">
    <location>
        <begin position="307"/>
        <end position="331"/>
    </location>
</feature>
<proteinExistence type="predicted"/>
<reference evidence="7 8" key="1">
    <citation type="submission" date="2017-12" db="EMBL/GenBank/DDBJ databases">
        <title>Genomics of Macrococcus caseolyticus.</title>
        <authorList>
            <person name="MacFadyen A.C."/>
            <person name="Paterson G.K."/>
        </authorList>
    </citation>
    <scope>NUCLEOTIDE SEQUENCE [LARGE SCALE GENOMIC DNA]</scope>
    <source>
        <strain evidence="7 8">5788_EF188</strain>
    </source>
</reference>
<comment type="caution">
    <text evidence="7">The sequence shown here is derived from an EMBL/GenBank/DDBJ whole genome shotgun (WGS) entry which is preliminary data.</text>
</comment>
<organism evidence="7 8">
    <name type="scientific">Macrococcoides caseolyticum</name>
    <dbReference type="NCBI Taxonomy" id="69966"/>
    <lineage>
        <taxon>Bacteria</taxon>
        <taxon>Bacillati</taxon>
        <taxon>Bacillota</taxon>
        <taxon>Bacilli</taxon>
        <taxon>Bacillales</taxon>
        <taxon>Staphylococcaceae</taxon>
        <taxon>Macrococcoides</taxon>
    </lineage>
</organism>
<evidence type="ECO:0000313" key="8">
    <source>
        <dbReference type="Proteomes" id="UP000233482"/>
    </source>
</evidence>
<feature type="transmembrane region" description="Helical" evidence="5">
    <location>
        <begin position="351"/>
        <end position="378"/>
    </location>
</feature>
<evidence type="ECO:0000256" key="2">
    <source>
        <dbReference type="ARBA" id="ARBA00022692"/>
    </source>
</evidence>
<keyword evidence="4 5" id="KW-0472">Membrane</keyword>
<dbReference type="PANTHER" id="PTHR37422:SF17">
    <property type="entry name" value="O-ANTIGEN LIGASE"/>
    <property type="match status" value="1"/>
</dbReference>
<feature type="transmembrane region" description="Helical" evidence="5">
    <location>
        <begin position="229"/>
        <end position="246"/>
    </location>
</feature>
<accession>A0A855GRF2</accession>
<feature type="transmembrane region" description="Helical" evidence="5">
    <location>
        <begin position="120"/>
        <end position="142"/>
    </location>
</feature>
<sequence>MKNILFISLVSVQIFIILYLNINFITSWDISNLYLPYLLVVLIVSLIYQIFKMIKYRSIHIFLILTLLIYVLLYIYSYIYYDQLFDSIFYILSQSILFVLPCIILAININEELEASLIRFFSLTFYWVSITLFVFIEIPFLFNQQSIVDSTLLLNHQSISYLSAFYFGIGLYFLKEKKGFILSVIMIFNITNLHITFLAGGRGGAILVLIYIVYFLFEILKNQSIVYKFFVSIAIMICTISIIIFIKKDEIFERSFSYIDENGFNLEQTSGRDKLYFQSLELIKENLWFGQGMFNYYSKLNGTPHNLILEILLIGGIFLLLITLLCVFFVIIKYMNIYDSKTFDRFLAYLIIYPIVMLMFSGNFLFVGLLWFGVIYVLRRIVGYRSE</sequence>
<dbReference type="PANTHER" id="PTHR37422">
    <property type="entry name" value="TEICHURONIC ACID BIOSYNTHESIS PROTEIN TUAE"/>
    <property type="match status" value="1"/>
</dbReference>
<feature type="transmembrane region" description="Helical" evidence="5">
    <location>
        <begin position="58"/>
        <end position="81"/>
    </location>
</feature>
<keyword evidence="2 5" id="KW-0812">Transmembrane</keyword>
<evidence type="ECO:0000256" key="5">
    <source>
        <dbReference type="SAM" id="Phobius"/>
    </source>
</evidence>
<dbReference type="RefSeq" id="WP_086038453.1">
    <property type="nucleotide sequence ID" value="NZ_CP021058.1"/>
</dbReference>
<dbReference type="InterPro" id="IPR051533">
    <property type="entry name" value="WaaL-like"/>
</dbReference>
<gene>
    <name evidence="7" type="ORF">CW686_05365</name>
</gene>
<dbReference type="Proteomes" id="UP000233482">
    <property type="component" value="Unassembled WGS sequence"/>
</dbReference>
<evidence type="ECO:0000256" key="1">
    <source>
        <dbReference type="ARBA" id="ARBA00004141"/>
    </source>
</evidence>
<feature type="transmembrane region" description="Helical" evidence="5">
    <location>
        <begin position="5"/>
        <end position="22"/>
    </location>
</feature>
<comment type="subcellular location">
    <subcellularLocation>
        <location evidence="1">Membrane</location>
        <topology evidence="1">Multi-pass membrane protein</topology>
    </subcellularLocation>
</comment>
<dbReference type="Pfam" id="PF04932">
    <property type="entry name" value="Wzy_C"/>
    <property type="match status" value="1"/>
</dbReference>
<keyword evidence="3 5" id="KW-1133">Transmembrane helix</keyword>
<evidence type="ECO:0000256" key="3">
    <source>
        <dbReference type="ARBA" id="ARBA00022989"/>
    </source>
</evidence>
<evidence type="ECO:0000256" key="4">
    <source>
        <dbReference type="ARBA" id="ARBA00023136"/>
    </source>
</evidence>
<name>A0A855GRF2_9STAP</name>
<dbReference type="AlphaFoldDB" id="A0A855GRF2"/>
<evidence type="ECO:0000259" key="6">
    <source>
        <dbReference type="Pfam" id="PF04932"/>
    </source>
</evidence>
<dbReference type="EMBL" id="PIXC01000009">
    <property type="protein sequence ID" value="PKE26388.1"/>
    <property type="molecule type" value="Genomic_DNA"/>
</dbReference>
<evidence type="ECO:0000313" key="7">
    <source>
        <dbReference type="EMBL" id="PKE26388.1"/>
    </source>
</evidence>
<dbReference type="GO" id="GO:0016020">
    <property type="term" value="C:membrane"/>
    <property type="evidence" value="ECO:0007669"/>
    <property type="project" value="UniProtKB-SubCell"/>
</dbReference>
<feature type="domain" description="O-antigen ligase-related" evidence="6">
    <location>
        <begin position="194"/>
        <end position="323"/>
    </location>
</feature>